<feature type="signal peptide" evidence="3">
    <location>
        <begin position="1"/>
        <end position="21"/>
    </location>
</feature>
<dbReference type="AlphaFoldDB" id="A0A9P4JXF1"/>
<keyword evidence="2" id="KW-0812">Transmembrane</keyword>
<keyword evidence="2" id="KW-0472">Membrane</keyword>
<sequence>MAASSLPVVIITLTQFTTVPAPTGGDSSTIHSDVHPSLSSSRPTVIISSKPIGSGSQTAISAISTLTPLPTSSPTTEPASKFLDDVTAKLTLAAVVLIIILYLLAIIYAIYLCCRGRCKSCIDKDKKIRGLEKGTYPNITIDAFKVAKKRRSQISTTIADQETRAEGMGNKDRATFWPDMFSRNTTKSLSPDPEKGDLRVENDRFFTISSPETPPLPQHEPCASLPAPQAPEEPTPRHLNRFSFEQAPRRPGYRDTQGVFHSIIEPYDGAPDAYRNLYQSEWPHSDSSHAESSEGPKPMEVIPAGDPDAEAYRMAAAAAANPKNPDRDAAQQYAERLLQRIRERSKRKGGFSETSPAERFEDIDLEGAREEKDAGWKAKAREIWKGKR</sequence>
<feature type="transmembrane region" description="Helical" evidence="2">
    <location>
        <begin position="90"/>
        <end position="111"/>
    </location>
</feature>
<organism evidence="4 5">
    <name type="scientific">Lojkania enalia</name>
    <dbReference type="NCBI Taxonomy" id="147567"/>
    <lineage>
        <taxon>Eukaryota</taxon>
        <taxon>Fungi</taxon>
        <taxon>Dikarya</taxon>
        <taxon>Ascomycota</taxon>
        <taxon>Pezizomycotina</taxon>
        <taxon>Dothideomycetes</taxon>
        <taxon>Pleosporomycetidae</taxon>
        <taxon>Pleosporales</taxon>
        <taxon>Pleosporales incertae sedis</taxon>
        <taxon>Lojkania</taxon>
    </lineage>
</organism>
<feature type="region of interest" description="Disordered" evidence="1">
    <location>
        <begin position="283"/>
        <end position="388"/>
    </location>
</feature>
<feature type="region of interest" description="Disordered" evidence="1">
    <location>
        <begin position="23"/>
        <end position="42"/>
    </location>
</feature>
<accession>A0A9P4JXF1</accession>
<keyword evidence="3" id="KW-0732">Signal</keyword>
<gene>
    <name evidence="4" type="ORF">CC78DRAFT_587417</name>
</gene>
<evidence type="ECO:0000256" key="2">
    <source>
        <dbReference type="SAM" id="Phobius"/>
    </source>
</evidence>
<dbReference type="EMBL" id="ML986776">
    <property type="protein sequence ID" value="KAF2258201.1"/>
    <property type="molecule type" value="Genomic_DNA"/>
</dbReference>
<evidence type="ECO:0000256" key="1">
    <source>
        <dbReference type="SAM" id="MobiDB-lite"/>
    </source>
</evidence>
<comment type="caution">
    <text evidence="4">The sequence shown here is derived from an EMBL/GenBank/DDBJ whole genome shotgun (WGS) entry which is preliminary data.</text>
</comment>
<evidence type="ECO:0000313" key="4">
    <source>
        <dbReference type="EMBL" id="KAF2258201.1"/>
    </source>
</evidence>
<keyword evidence="5" id="KW-1185">Reference proteome</keyword>
<evidence type="ECO:0000256" key="3">
    <source>
        <dbReference type="SAM" id="SignalP"/>
    </source>
</evidence>
<feature type="compositionally biased region" description="Low complexity" evidence="1">
    <location>
        <begin position="312"/>
        <end position="323"/>
    </location>
</feature>
<feature type="compositionally biased region" description="Basic and acidic residues" evidence="1">
    <location>
        <begin position="356"/>
        <end position="388"/>
    </location>
</feature>
<name>A0A9P4JXF1_9PLEO</name>
<feature type="region of interest" description="Disordered" evidence="1">
    <location>
        <begin position="207"/>
        <end position="235"/>
    </location>
</feature>
<reference evidence="5" key="1">
    <citation type="journal article" date="2020" name="Stud. Mycol.">
        <title>101 Dothideomycetes genomes: A test case for predicting lifestyles and emergence of pathogens.</title>
        <authorList>
            <person name="Haridas S."/>
            <person name="Albert R."/>
            <person name="Binder M."/>
            <person name="Bloem J."/>
            <person name="LaButti K."/>
            <person name="Salamov A."/>
            <person name="Andreopoulos B."/>
            <person name="Baker S."/>
            <person name="Barry K."/>
            <person name="Bills G."/>
            <person name="Bluhm B."/>
            <person name="Cannon C."/>
            <person name="Castanera R."/>
            <person name="Culley D."/>
            <person name="Daum C."/>
            <person name="Ezra D."/>
            <person name="Gonzalez J."/>
            <person name="Henrissat B."/>
            <person name="Kuo A."/>
            <person name="Liang C."/>
            <person name="Lipzen A."/>
            <person name="Lutzoni F."/>
            <person name="Magnuson J."/>
            <person name="Mondo S."/>
            <person name="Nolan M."/>
            <person name="Ohm R."/>
            <person name="Pangilinan J."/>
            <person name="Park H.-J."/>
            <person name="Ramirez L."/>
            <person name="Alfaro M."/>
            <person name="Sun H."/>
            <person name="Tritt A."/>
            <person name="Yoshinaga Y."/>
            <person name="Zwiers L.-H."/>
            <person name="Turgeon B."/>
            <person name="Goodwin S."/>
            <person name="Spatafora J."/>
            <person name="Crous P."/>
            <person name="Grigoriev I."/>
        </authorList>
    </citation>
    <scope>NUCLEOTIDE SEQUENCE [LARGE SCALE GENOMIC DNA]</scope>
    <source>
        <strain evidence="5">CBS 304.66</strain>
    </source>
</reference>
<proteinExistence type="predicted"/>
<keyword evidence="2" id="KW-1133">Transmembrane helix</keyword>
<feature type="compositionally biased region" description="Basic and acidic residues" evidence="1">
    <location>
        <begin position="283"/>
        <end position="294"/>
    </location>
</feature>
<dbReference type="Proteomes" id="UP000800093">
    <property type="component" value="Unassembled WGS sequence"/>
</dbReference>
<feature type="chain" id="PRO_5040504025" evidence="3">
    <location>
        <begin position="22"/>
        <end position="388"/>
    </location>
</feature>
<protein>
    <submittedName>
        <fullName evidence="4">Uncharacterized protein</fullName>
    </submittedName>
</protein>
<evidence type="ECO:0000313" key="5">
    <source>
        <dbReference type="Proteomes" id="UP000800093"/>
    </source>
</evidence>